<proteinExistence type="predicted"/>
<evidence type="ECO:0000313" key="4">
    <source>
        <dbReference type="Proteomes" id="UP000054248"/>
    </source>
</evidence>
<evidence type="ECO:0000256" key="1">
    <source>
        <dbReference type="SAM" id="MobiDB-lite"/>
    </source>
</evidence>
<dbReference type="STRING" id="1051891.A0A0C3Q851"/>
<evidence type="ECO:0000259" key="2">
    <source>
        <dbReference type="PROSITE" id="PS50174"/>
    </source>
</evidence>
<sequence length="125" mass="13145">MYKLNSQSSGKGEARATTLRRTAKTTPNPNERKLDARLRSWEDALLGGGKGRRDGGGGGDKKGSGKHREGDIVGQHAAKIGSENVGYQLLQAMGWSEGDRMGVTGGLEAPIHAVFKATKLGLGSI</sequence>
<dbReference type="HOGENOM" id="CLU_100286_1_0_1"/>
<dbReference type="Pfam" id="PF01585">
    <property type="entry name" value="G-patch"/>
    <property type="match status" value="1"/>
</dbReference>
<name>A0A0C3Q851_9AGAM</name>
<reference evidence="4" key="2">
    <citation type="submission" date="2015-01" db="EMBL/GenBank/DDBJ databases">
        <title>Evolutionary Origins and Diversification of the Mycorrhizal Mutualists.</title>
        <authorList>
            <consortium name="DOE Joint Genome Institute"/>
            <consortium name="Mycorrhizal Genomics Consortium"/>
            <person name="Kohler A."/>
            <person name="Kuo A."/>
            <person name="Nagy L.G."/>
            <person name="Floudas D."/>
            <person name="Copeland A."/>
            <person name="Barry K.W."/>
            <person name="Cichocki N."/>
            <person name="Veneault-Fourrey C."/>
            <person name="LaButti K."/>
            <person name="Lindquist E.A."/>
            <person name="Lipzen A."/>
            <person name="Lundell T."/>
            <person name="Morin E."/>
            <person name="Murat C."/>
            <person name="Riley R."/>
            <person name="Ohm R."/>
            <person name="Sun H."/>
            <person name="Tunlid A."/>
            <person name="Henrissat B."/>
            <person name="Grigoriev I.V."/>
            <person name="Hibbett D.S."/>
            <person name="Martin F."/>
        </authorList>
    </citation>
    <scope>NUCLEOTIDE SEQUENCE [LARGE SCALE GENOMIC DNA]</scope>
    <source>
        <strain evidence="4">MUT 4182</strain>
    </source>
</reference>
<dbReference type="OrthoDB" id="21470at2759"/>
<feature type="domain" description="G-patch" evidence="2">
    <location>
        <begin position="82"/>
        <end position="125"/>
    </location>
</feature>
<accession>A0A0C3Q851</accession>
<dbReference type="GO" id="GO:0003676">
    <property type="term" value="F:nucleic acid binding"/>
    <property type="evidence" value="ECO:0007669"/>
    <property type="project" value="InterPro"/>
</dbReference>
<dbReference type="InterPro" id="IPR000467">
    <property type="entry name" value="G_patch_dom"/>
</dbReference>
<feature type="non-terminal residue" evidence="3">
    <location>
        <position position="1"/>
    </location>
</feature>
<feature type="compositionally biased region" description="Basic and acidic residues" evidence="1">
    <location>
        <begin position="30"/>
        <end position="42"/>
    </location>
</feature>
<protein>
    <recommendedName>
        <fullName evidence="2">G-patch domain-containing protein</fullName>
    </recommendedName>
</protein>
<reference evidence="3 4" key="1">
    <citation type="submission" date="2014-04" db="EMBL/GenBank/DDBJ databases">
        <authorList>
            <consortium name="DOE Joint Genome Institute"/>
            <person name="Kuo A."/>
            <person name="Girlanda M."/>
            <person name="Perotto S."/>
            <person name="Kohler A."/>
            <person name="Nagy L.G."/>
            <person name="Floudas D."/>
            <person name="Copeland A."/>
            <person name="Barry K.W."/>
            <person name="Cichocki N."/>
            <person name="Veneault-Fourrey C."/>
            <person name="LaButti K."/>
            <person name="Lindquist E.A."/>
            <person name="Lipzen A."/>
            <person name="Lundell T."/>
            <person name="Morin E."/>
            <person name="Murat C."/>
            <person name="Sun H."/>
            <person name="Tunlid A."/>
            <person name="Henrissat B."/>
            <person name="Grigoriev I.V."/>
            <person name="Hibbett D.S."/>
            <person name="Martin F."/>
            <person name="Nordberg H.P."/>
            <person name="Cantor M.N."/>
            <person name="Hua S.X."/>
        </authorList>
    </citation>
    <scope>NUCLEOTIDE SEQUENCE [LARGE SCALE GENOMIC DNA]</scope>
    <source>
        <strain evidence="3 4">MUT 4182</strain>
    </source>
</reference>
<dbReference type="Proteomes" id="UP000054248">
    <property type="component" value="Unassembled WGS sequence"/>
</dbReference>
<dbReference type="PROSITE" id="PS50174">
    <property type="entry name" value="G_PATCH"/>
    <property type="match status" value="1"/>
</dbReference>
<keyword evidence="4" id="KW-1185">Reference proteome</keyword>
<organism evidence="3 4">
    <name type="scientific">Tulasnella calospora MUT 4182</name>
    <dbReference type="NCBI Taxonomy" id="1051891"/>
    <lineage>
        <taxon>Eukaryota</taxon>
        <taxon>Fungi</taxon>
        <taxon>Dikarya</taxon>
        <taxon>Basidiomycota</taxon>
        <taxon>Agaricomycotina</taxon>
        <taxon>Agaricomycetes</taxon>
        <taxon>Cantharellales</taxon>
        <taxon>Tulasnellaceae</taxon>
        <taxon>Tulasnella</taxon>
    </lineage>
</organism>
<feature type="compositionally biased region" description="Polar residues" evidence="1">
    <location>
        <begin position="1"/>
        <end position="10"/>
    </location>
</feature>
<dbReference type="AlphaFoldDB" id="A0A0C3Q851"/>
<feature type="region of interest" description="Disordered" evidence="1">
    <location>
        <begin position="1"/>
        <end position="71"/>
    </location>
</feature>
<gene>
    <name evidence="3" type="ORF">M407DRAFT_243922</name>
</gene>
<dbReference type="InterPro" id="IPR051189">
    <property type="entry name" value="Splicing_assoc_domain"/>
</dbReference>
<dbReference type="EMBL" id="KN823033">
    <property type="protein sequence ID" value="KIO25925.1"/>
    <property type="molecule type" value="Genomic_DNA"/>
</dbReference>
<feature type="compositionally biased region" description="Basic and acidic residues" evidence="1">
    <location>
        <begin position="51"/>
        <end position="71"/>
    </location>
</feature>
<dbReference type="PANTHER" id="PTHR14195">
    <property type="entry name" value="G PATCH DOMAIN CONTAINING PROTEIN 2"/>
    <property type="match status" value="1"/>
</dbReference>
<feature type="compositionally biased region" description="Low complexity" evidence="1">
    <location>
        <begin position="15"/>
        <end position="26"/>
    </location>
</feature>
<evidence type="ECO:0000313" key="3">
    <source>
        <dbReference type="EMBL" id="KIO25925.1"/>
    </source>
</evidence>